<sequence length="133" mass="14131">MQTAAMMESYPAEINLDRQQLARTVDALLQCAQACTACADACLSEEMVADLRKCIRTDLDCADICVAAANVLSRHTGYDANITRAVLQACVTACKACGDECEAHAGMHEHCRICAEACRACENACAELLAAIG</sequence>
<dbReference type="Proteomes" id="UP000562124">
    <property type="component" value="Unassembled WGS sequence"/>
</dbReference>
<evidence type="ECO:0000313" key="1">
    <source>
        <dbReference type="EMBL" id="NMR21564.1"/>
    </source>
</evidence>
<dbReference type="CDD" id="cd08026">
    <property type="entry name" value="DUF326"/>
    <property type="match status" value="1"/>
</dbReference>
<evidence type="ECO:0000313" key="2">
    <source>
        <dbReference type="Proteomes" id="UP000562124"/>
    </source>
</evidence>
<name>A0A7Y0M0Z1_CELFI</name>
<organism evidence="1 2">
    <name type="scientific">Cellulomonas fimi</name>
    <dbReference type="NCBI Taxonomy" id="1708"/>
    <lineage>
        <taxon>Bacteria</taxon>
        <taxon>Bacillati</taxon>
        <taxon>Actinomycetota</taxon>
        <taxon>Actinomycetes</taxon>
        <taxon>Micrococcales</taxon>
        <taxon>Cellulomonadaceae</taxon>
        <taxon>Cellulomonas</taxon>
    </lineage>
</organism>
<keyword evidence="2" id="KW-1185">Reference proteome</keyword>
<dbReference type="Pfam" id="PF03860">
    <property type="entry name" value="Csp"/>
    <property type="match status" value="1"/>
</dbReference>
<proteinExistence type="predicted"/>
<dbReference type="PANTHER" id="PTHR37310:SF1">
    <property type="entry name" value="CYTOPLASMIC PROTEIN"/>
    <property type="match status" value="1"/>
</dbReference>
<dbReference type="Gene3D" id="1.20.1270.360">
    <property type="match status" value="1"/>
</dbReference>
<comment type="caution">
    <text evidence="1">The sequence shown here is derived from an EMBL/GenBank/DDBJ whole genome shotgun (WGS) entry which is preliminary data.</text>
</comment>
<dbReference type="PANTHER" id="PTHR37310">
    <property type="entry name" value="CYTOPLASMIC PROTEIN-RELATED"/>
    <property type="match status" value="1"/>
</dbReference>
<gene>
    <name evidence="1" type="ORF">HIR71_15285</name>
</gene>
<dbReference type="InterPro" id="IPR044543">
    <property type="entry name" value="YHJQ-like"/>
</dbReference>
<reference evidence="1 2" key="1">
    <citation type="submission" date="2020-04" db="EMBL/GenBank/DDBJ databases">
        <title>Sequencing and Assembly of C. fimi.</title>
        <authorList>
            <person name="Ramsey A.R."/>
        </authorList>
    </citation>
    <scope>NUCLEOTIDE SEQUENCE [LARGE SCALE GENOMIC DNA]</scope>
    <source>
        <strain evidence="1 2">SB</strain>
    </source>
</reference>
<protein>
    <submittedName>
        <fullName evidence="1">Four-helix bundle copper-binding protein</fullName>
    </submittedName>
</protein>
<accession>A0A7Y0M0Z1</accession>
<dbReference type="EMBL" id="JABCJJ010000042">
    <property type="protein sequence ID" value="NMR21564.1"/>
    <property type="molecule type" value="Genomic_DNA"/>
</dbReference>
<dbReference type="RefSeq" id="WP_169325937.1">
    <property type="nucleotide sequence ID" value="NZ_JABCJJ010000042.1"/>
</dbReference>
<dbReference type="InterPro" id="IPR005560">
    <property type="entry name" value="Csp_YhjQ"/>
</dbReference>
<dbReference type="AlphaFoldDB" id="A0A7Y0M0Z1"/>